<organism evidence="2 3">
    <name type="scientific">Lacihabitans soyangensis</name>
    <dbReference type="NCBI Taxonomy" id="869394"/>
    <lineage>
        <taxon>Bacteria</taxon>
        <taxon>Pseudomonadati</taxon>
        <taxon>Bacteroidota</taxon>
        <taxon>Cytophagia</taxon>
        <taxon>Cytophagales</taxon>
        <taxon>Leadbetterellaceae</taxon>
        <taxon>Lacihabitans</taxon>
    </lineage>
</organism>
<comment type="similarity">
    <text evidence="1">Belongs to the ROK (NagC/XylR) family.</text>
</comment>
<name>A0AAE3KXF9_9BACT</name>
<dbReference type="Proteomes" id="UP001204144">
    <property type="component" value="Unassembled WGS sequence"/>
</dbReference>
<evidence type="ECO:0000313" key="3">
    <source>
        <dbReference type="Proteomes" id="UP001204144"/>
    </source>
</evidence>
<protein>
    <submittedName>
        <fullName evidence="2">ROK family protein</fullName>
    </submittedName>
</protein>
<dbReference type="PANTHER" id="PTHR18964">
    <property type="entry name" value="ROK (REPRESSOR, ORF, KINASE) FAMILY"/>
    <property type="match status" value="1"/>
</dbReference>
<sequence>MATEYLGIDVGGTNVKMGIVNAETGNITNFYSHDTGSWRATGHFVDNLGDAIAVQLKENPEVKKIGIGVPGLISRDRSTLMEITAIPETDGTPIIPLLKKRFPEHDFFLENDANAAALGEYYFGEEKLPEDYIFVTLGTGVGGAAIIDKLVFKGGGGNAMEPGHMPSINGKVLERNIGKNELLDLANKMRAEFKGETRLPSDGSISTTGLVAAASDGDVLALQIFDVVGTLLGDGLVSMIRILDITTILIGGGLSASFEYIMPAVNRQLKYWLTPYYMKTLDIKRATLANDAGLLGAASLCF</sequence>
<proteinExistence type="inferred from homology"/>
<dbReference type="AlphaFoldDB" id="A0AAE3KXF9"/>
<evidence type="ECO:0000313" key="2">
    <source>
        <dbReference type="EMBL" id="MCP9764905.1"/>
    </source>
</evidence>
<dbReference type="Gene3D" id="3.30.420.40">
    <property type="match status" value="2"/>
</dbReference>
<evidence type="ECO:0000256" key="1">
    <source>
        <dbReference type="ARBA" id="ARBA00006479"/>
    </source>
</evidence>
<dbReference type="PANTHER" id="PTHR18964:SF149">
    <property type="entry name" value="BIFUNCTIONAL UDP-N-ACETYLGLUCOSAMINE 2-EPIMERASE_N-ACETYLMANNOSAMINE KINASE"/>
    <property type="match status" value="1"/>
</dbReference>
<keyword evidence="3" id="KW-1185">Reference proteome</keyword>
<dbReference type="InterPro" id="IPR043129">
    <property type="entry name" value="ATPase_NBD"/>
</dbReference>
<dbReference type="RefSeq" id="WP_255038586.1">
    <property type="nucleotide sequence ID" value="NZ_RJUF01000177.1"/>
</dbReference>
<dbReference type="InterPro" id="IPR000600">
    <property type="entry name" value="ROK"/>
</dbReference>
<reference evidence="2 3" key="1">
    <citation type="submission" date="2018-11" db="EMBL/GenBank/DDBJ databases">
        <title>Novel bacteria species description.</title>
        <authorList>
            <person name="Han J.-H."/>
        </authorList>
    </citation>
    <scope>NUCLEOTIDE SEQUENCE [LARGE SCALE GENOMIC DNA]</scope>
    <source>
        <strain evidence="2 3">KCTC23259</strain>
    </source>
</reference>
<comment type="caution">
    <text evidence="2">The sequence shown here is derived from an EMBL/GenBank/DDBJ whole genome shotgun (WGS) entry which is preliminary data.</text>
</comment>
<gene>
    <name evidence="2" type="ORF">EGI31_18375</name>
</gene>
<dbReference type="Pfam" id="PF00480">
    <property type="entry name" value="ROK"/>
    <property type="match status" value="1"/>
</dbReference>
<accession>A0AAE3KXF9</accession>
<dbReference type="EMBL" id="RJUF01000177">
    <property type="protein sequence ID" value="MCP9764905.1"/>
    <property type="molecule type" value="Genomic_DNA"/>
</dbReference>
<dbReference type="SUPFAM" id="SSF53067">
    <property type="entry name" value="Actin-like ATPase domain"/>
    <property type="match status" value="1"/>
</dbReference>